<evidence type="ECO:0000313" key="2">
    <source>
        <dbReference type="Proteomes" id="UP000639004"/>
    </source>
</evidence>
<dbReference type="EMBL" id="JAEHSL010000016">
    <property type="protein sequence ID" value="MBI6182224.1"/>
    <property type="molecule type" value="Genomic_DNA"/>
</dbReference>
<dbReference type="Proteomes" id="UP000639004">
    <property type="component" value="Unassembled WGS sequence"/>
</dbReference>
<organism evidence="1 2">
    <name type="scientific">Serratia proteamaculans</name>
    <dbReference type="NCBI Taxonomy" id="28151"/>
    <lineage>
        <taxon>Bacteria</taxon>
        <taxon>Pseudomonadati</taxon>
        <taxon>Pseudomonadota</taxon>
        <taxon>Gammaproteobacteria</taxon>
        <taxon>Enterobacterales</taxon>
        <taxon>Yersiniaceae</taxon>
        <taxon>Serratia</taxon>
    </lineage>
</organism>
<keyword evidence="2" id="KW-1185">Reference proteome</keyword>
<accession>A0ABS0TV73</accession>
<comment type="caution">
    <text evidence="1">The sequence shown here is derived from an EMBL/GenBank/DDBJ whole genome shotgun (WGS) entry which is preliminary data.</text>
</comment>
<name>A0ABS0TV73_SERPR</name>
<sequence length="83" mass="9081">MNVSLLLKPKGVQLKLKALLVHNLLTFPAGFSPAAQQLWAAGVIGISDNPCTIMGIKNIFIVHAGLSFIFVMQINKKIVYDFI</sequence>
<protein>
    <submittedName>
        <fullName evidence="1">Uncharacterized protein</fullName>
    </submittedName>
</protein>
<dbReference type="RefSeq" id="WP_129934564.1">
    <property type="nucleotide sequence ID" value="NZ_CAMIPQ010000001.1"/>
</dbReference>
<reference evidence="1 2" key="1">
    <citation type="submission" date="2020-12" db="EMBL/GenBank/DDBJ databases">
        <title>Enhanced detection system for hospital associated transmission using whole genome sequencing surveillance.</title>
        <authorList>
            <person name="Harrison L.H."/>
            <person name="Van Tyne D."/>
            <person name="Marsh J.W."/>
            <person name="Griffith M.P."/>
            <person name="Snyder D.J."/>
            <person name="Cooper V.S."/>
            <person name="Mustapha M."/>
        </authorList>
    </citation>
    <scope>NUCLEOTIDE SEQUENCE [LARGE SCALE GENOMIC DNA]</scope>
    <source>
        <strain evidence="1 2">SER00238</strain>
    </source>
</reference>
<proteinExistence type="predicted"/>
<evidence type="ECO:0000313" key="1">
    <source>
        <dbReference type="EMBL" id="MBI6182224.1"/>
    </source>
</evidence>
<gene>
    <name evidence="1" type="ORF">JEQ07_17730</name>
</gene>